<evidence type="ECO:0000259" key="9">
    <source>
        <dbReference type="Pfam" id="PF07715"/>
    </source>
</evidence>
<sequence>MSNSRSLRRSVLCMALGLGMASLVGGPALAQAVTGAVAGRADAGAQITVTNTATGQVRSVTVNADGTYRVAQLPVGDYSLQVSRSGQTVGAPVAVAVSLGGTTTVNLGSGGNVTNLQSVVVVGSPVVNRVDVFSTESATNITRAELARMPVDQSISSVALLAPGVVASGATFGGLTFGGSSVAENVVYINGLDVTDPYRRQGFSTVPFAFFEEFQVKTGGYSAEFGRSTGGVINAVTRSGGNDFHAGAETTLEPSAWAATKKDHFHSDGTIDERDRTSRDKSPFYKANVWASGALVKDKLFFFGMYERRYSRPQDIDTSEAWKTKSDNDFWGAKIDWHINDNHLLELLAFSDKADSTTGNYDYTWDTATFGDKLGESTAGSGGDNGSLTYTGHFGENFVAKAMYGVNKRSATSGSPWDADCSIVTRSGSYTAAFGPATEQEGCHPTNSSISSRFDKRKAARLDFEWTPLDNHLFRFGLDQEVMDSRSSVVYPGDGTSYQAQAATPGGQLPNGTVVPVGVTAIVDARHYVTGAPVSTKAQAVYLEDNWNVTPNLLLNLGVRADKFHNKLASGATFAKADFKDMISPRLGFSWDVKGDGTTKVFGNAGRYYIPLTNKLTDYFGGGTTDEHTYYALDGWVEQTDPVTGGSYLFPKLGAQLGAVNTEGNVPAPDDVRTAVARDLKQVFQDEYILGFQQAINQTWSYGANITYRKMTRAVEDVRINHVAGCDWYSGDWPILNPGEKNTLWCPDTNSWVTFDSSKDGYEALGSGAVMGYKKPRRTYKAVELQIDRAWDGKWAFNASYIWSKSEGNIEGPVNSDTGYADTNLVQYYDHPAVNERYGVLFNDHRHQIKLRGSYKLNDMWSFGSTFAAYSGGPITAFGVRWPNDNRSAGGPGEFSGGGSGWLCVANCSDWQTRELVYTGRGAFGRMPWVKDLSASVTWTLPVTDVDLKARFSIYNLLNSQTVVNVHSRYESTPGDKMPYFGQGTVWQAPRYMQLVVTYTY</sequence>
<dbReference type="SUPFAM" id="SSF49452">
    <property type="entry name" value="Starch-binding domain-like"/>
    <property type="match status" value="1"/>
</dbReference>
<dbReference type="PANTHER" id="PTHR30069">
    <property type="entry name" value="TONB-DEPENDENT OUTER MEMBRANE RECEPTOR"/>
    <property type="match status" value="1"/>
</dbReference>
<dbReference type="Pfam" id="PF07715">
    <property type="entry name" value="Plug"/>
    <property type="match status" value="1"/>
</dbReference>
<evidence type="ECO:0000256" key="3">
    <source>
        <dbReference type="ARBA" id="ARBA00022452"/>
    </source>
</evidence>
<dbReference type="Gene3D" id="2.40.170.20">
    <property type="entry name" value="TonB-dependent receptor, beta-barrel domain"/>
    <property type="match status" value="1"/>
</dbReference>
<dbReference type="InterPro" id="IPR039426">
    <property type="entry name" value="TonB-dep_rcpt-like"/>
</dbReference>
<dbReference type="InterPro" id="IPR013784">
    <property type="entry name" value="Carb-bd-like_fold"/>
</dbReference>
<evidence type="ECO:0000256" key="2">
    <source>
        <dbReference type="ARBA" id="ARBA00022448"/>
    </source>
</evidence>
<comment type="subcellular location">
    <subcellularLocation>
        <location evidence="1 7">Cell outer membrane</location>
        <topology evidence="1 7">Multi-pass membrane protein</topology>
    </subcellularLocation>
</comment>
<dbReference type="EMBL" id="MWIO01000025">
    <property type="protein sequence ID" value="THD07642.1"/>
    <property type="molecule type" value="Genomic_DNA"/>
</dbReference>
<evidence type="ECO:0000256" key="5">
    <source>
        <dbReference type="ARBA" id="ARBA00023136"/>
    </source>
</evidence>
<dbReference type="InterPro" id="IPR012910">
    <property type="entry name" value="Plug_dom"/>
</dbReference>
<evidence type="ECO:0000256" key="4">
    <source>
        <dbReference type="ARBA" id="ARBA00022692"/>
    </source>
</evidence>
<dbReference type="InterPro" id="IPR006311">
    <property type="entry name" value="TAT_signal"/>
</dbReference>
<dbReference type="GO" id="GO:0015344">
    <property type="term" value="F:siderophore uptake transmembrane transporter activity"/>
    <property type="evidence" value="ECO:0007669"/>
    <property type="project" value="TreeGrafter"/>
</dbReference>
<feature type="domain" description="TonB-dependent transporter Oar-like beta-barrel" evidence="10">
    <location>
        <begin position="324"/>
        <end position="994"/>
    </location>
</feature>
<keyword evidence="12" id="KW-1185">Reference proteome</keyword>
<dbReference type="PROSITE" id="PS52016">
    <property type="entry name" value="TONB_DEPENDENT_REC_3"/>
    <property type="match status" value="1"/>
</dbReference>
<feature type="chain" id="PRO_5020212690" evidence="8">
    <location>
        <begin position="31"/>
        <end position="1001"/>
    </location>
</feature>
<dbReference type="PANTHER" id="PTHR30069:SF46">
    <property type="entry name" value="OAR PROTEIN"/>
    <property type="match status" value="1"/>
</dbReference>
<comment type="similarity">
    <text evidence="7">Belongs to the TonB-dependent receptor family.</text>
</comment>
<dbReference type="InterPro" id="IPR057601">
    <property type="entry name" value="Oar-like_b-barrel"/>
</dbReference>
<dbReference type="Gene3D" id="2.170.130.10">
    <property type="entry name" value="TonB-dependent receptor, plug domain"/>
    <property type="match status" value="1"/>
</dbReference>
<evidence type="ECO:0000256" key="6">
    <source>
        <dbReference type="ARBA" id="ARBA00023237"/>
    </source>
</evidence>
<accession>A0A4S3KG67</accession>
<dbReference type="Gene3D" id="2.60.40.1120">
    <property type="entry name" value="Carboxypeptidase-like, regulatory domain"/>
    <property type="match status" value="1"/>
</dbReference>
<gene>
    <name evidence="11" type="ORF">B1991_08380</name>
</gene>
<evidence type="ECO:0000256" key="8">
    <source>
        <dbReference type="SAM" id="SignalP"/>
    </source>
</evidence>
<dbReference type="SUPFAM" id="SSF56935">
    <property type="entry name" value="Porins"/>
    <property type="match status" value="1"/>
</dbReference>
<dbReference type="Proteomes" id="UP000306317">
    <property type="component" value="Unassembled WGS sequence"/>
</dbReference>
<dbReference type="GO" id="GO:0009279">
    <property type="term" value="C:cell outer membrane"/>
    <property type="evidence" value="ECO:0007669"/>
    <property type="project" value="UniProtKB-SubCell"/>
</dbReference>
<dbReference type="InterPro" id="IPR036942">
    <property type="entry name" value="Beta-barrel_TonB_sf"/>
</dbReference>
<dbReference type="Pfam" id="PF13620">
    <property type="entry name" value="CarboxypepD_reg"/>
    <property type="match status" value="1"/>
</dbReference>
<evidence type="ECO:0000259" key="10">
    <source>
        <dbReference type="Pfam" id="PF25183"/>
    </source>
</evidence>
<keyword evidence="4 7" id="KW-0812">Transmembrane</keyword>
<dbReference type="AlphaFoldDB" id="A0A4S3KG67"/>
<dbReference type="GO" id="GO:0044718">
    <property type="term" value="P:siderophore transmembrane transport"/>
    <property type="evidence" value="ECO:0007669"/>
    <property type="project" value="TreeGrafter"/>
</dbReference>
<evidence type="ECO:0000256" key="1">
    <source>
        <dbReference type="ARBA" id="ARBA00004571"/>
    </source>
</evidence>
<protein>
    <submittedName>
        <fullName evidence="11">Energy transducer TonB</fullName>
    </submittedName>
</protein>
<feature type="signal peptide" evidence="8">
    <location>
        <begin position="1"/>
        <end position="30"/>
    </location>
</feature>
<keyword evidence="8" id="KW-0732">Signal</keyword>
<dbReference type="OrthoDB" id="9768147at2"/>
<evidence type="ECO:0000313" key="12">
    <source>
        <dbReference type="Proteomes" id="UP000306317"/>
    </source>
</evidence>
<dbReference type="GO" id="GO:0030246">
    <property type="term" value="F:carbohydrate binding"/>
    <property type="evidence" value="ECO:0007669"/>
    <property type="project" value="InterPro"/>
</dbReference>
<evidence type="ECO:0000313" key="11">
    <source>
        <dbReference type="EMBL" id="THD07642.1"/>
    </source>
</evidence>
<keyword evidence="3 7" id="KW-1134">Transmembrane beta strand</keyword>
<proteinExistence type="inferred from homology"/>
<comment type="caution">
    <text evidence="11">The sequence shown here is derived from an EMBL/GenBank/DDBJ whole genome shotgun (WGS) entry which is preliminary data.</text>
</comment>
<keyword evidence="2 7" id="KW-0813">Transport</keyword>
<dbReference type="InterPro" id="IPR037066">
    <property type="entry name" value="Plug_dom_sf"/>
</dbReference>
<dbReference type="Pfam" id="PF25183">
    <property type="entry name" value="OMP_b-brl_4"/>
    <property type="match status" value="1"/>
</dbReference>
<evidence type="ECO:0000256" key="7">
    <source>
        <dbReference type="PROSITE-ProRule" id="PRU01360"/>
    </source>
</evidence>
<dbReference type="PROSITE" id="PS51318">
    <property type="entry name" value="TAT"/>
    <property type="match status" value="1"/>
</dbReference>
<reference evidence="11 12" key="1">
    <citation type="submission" date="2017-02" db="EMBL/GenBank/DDBJ databases">
        <title>Whole genome sequencing of Rhodanobacter lindaniclasticus DSM 17932.</title>
        <authorList>
            <person name="Kumar S."/>
            <person name="Patil P."/>
            <person name="Patil P.B."/>
        </authorList>
    </citation>
    <scope>NUCLEOTIDE SEQUENCE [LARGE SCALE GENOMIC DNA]</scope>
    <source>
        <strain evidence="11 12">DSM 17932</strain>
    </source>
</reference>
<name>A0A4S3KG67_9GAMM</name>
<keyword evidence="5 7" id="KW-0472">Membrane</keyword>
<feature type="domain" description="TonB-dependent receptor plug" evidence="9">
    <location>
        <begin position="135"/>
        <end position="232"/>
    </location>
</feature>
<organism evidence="11 12">
    <name type="scientific">Rhodanobacter lindaniclasticus</name>
    <dbReference type="NCBI Taxonomy" id="75310"/>
    <lineage>
        <taxon>Bacteria</taxon>
        <taxon>Pseudomonadati</taxon>
        <taxon>Pseudomonadota</taxon>
        <taxon>Gammaproteobacteria</taxon>
        <taxon>Lysobacterales</taxon>
        <taxon>Rhodanobacteraceae</taxon>
        <taxon>Rhodanobacter</taxon>
    </lineage>
</organism>
<keyword evidence="6 7" id="KW-0998">Cell outer membrane</keyword>